<reference evidence="2 3" key="1">
    <citation type="submission" date="2015-06" db="EMBL/GenBank/DDBJ databases">
        <title>Genome sequence of Mycobacterium kumamotonense strain Roo.</title>
        <authorList>
            <person name="Greninger A.L."/>
            <person name="Cunningham G."/>
            <person name="Miller S."/>
        </authorList>
    </citation>
    <scope>NUCLEOTIDE SEQUENCE [LARGE SCALE GENOMIC DNA]</scope>
    <source>
        <strain evidence="2 3">Roo</strain>
    </source>
</reference>
<gene>
    <name evidence="2" type="ORF">ACT18_07075</name>
</gene>
<comment type="caution">
    <text evidence="2">The sequence shown here is derived from an EMBL/GenBank/DDBJ whole genome shotgun (WGS) entry which is preliminary data.</text>
</comment>
<dbReference type="PATRIC" id="fig|354243.3.peg.1475"/>
<keyword evidence="3" id="KW-1185">Reference proteome</keyword>
<proteinExistence type="predicted"/>
<dbReference type="EMBL" id="LFOE01000006">
    <property type="protein sequence ID" value="OBY32594.1"/>
    <property type="molecule type" value="Genomic_DNA"/>
</dbReference>
<evidence type="ECO:0000313" key="2">
    <source>
        <dbReference type="EMBL" id="OBY32594.1"/>
    </source>
</evidence>
<evidence type="ECO:0000256" key="1">
    <source>
        <dbReference type="SAM" id="MobiDB-lite"/>
    </source>
</evidence>
<name>A0A1B8SIR6_9MYCO</name>
<sequence length="199" mass="22273">MTVLSTAGVLAGPTSHADPAPDDELIRPLPVIAPGPSNWKPKFPFPYDQTRENVTDADITAQREMCQWYTAQYETLRRQIDRVQFNRITPNGPGVISGAGSDWEYSANGIQEQVDIVTANIDQAVEFLAPRAQALTQSHDATGDTYFPIYEGESFYLLWQHLSNVNDGIKAHQPDWFTGPSVLRVKRWGTRISRSHVCD</sequence>
<organism evidence="2 3">
    <name type="scientific">Mycolicibacter kumamotonensis</name>
    <dbReference type="NCBI Taxonomy" id="354243"/>
    <lineage>
        <taxon>Bacteria</taxon>
        <taxon>Bacillati</taxon>
        <taxon>Actinomycetota</taxon>
        <taxon>Actinomycetes</taxon>
        <taxon>Mycobacteriales</taxon>
        <taxon>Mycobacteriaceae</taxon>
        <taxon>Mycolicibacter</taxon>
    </lineage>
</organism>
<accession>A0A1B8SIR6</accession>
<dbReference type="Proteomes" id="UP000092668">
    <property type="component" value="Unassembled WGS sequence"/>
</dbReference>
<feature type="region of interest" description="Disordered" evidence="1">
    <location>
        <begin position="1"/>
        <end position="23"/>
    </location>
</feature>
<dbReference type="AlphaFoldDB" id="A0A1B8SIR6"/>
<protein>
    <submittedName>
        <fullName evidence="2">Uncharacterized protein</fullName>
    </submittedName>
</protein>
<evidence type="ECO:0000313" key="3">
    <source>
        <dbReference type="Proteomes" id="UP000092668"/>
    </source>
</evidence>